<dbReference type="PANTHER" id="PTHR30509">
    <property type="entry name" value="P-HYDROXYBENZOIC ACID EFFLUX PUMP SUBUNIT-RELATED"/>
    <property type="match status" value="1"/>
</dbReference>
<dbReference type="PANTHER" id="PTHR30509:SF9">
    <property type="entry name" value="MULTIDRUG RESISTANCE PROTEIN MDTO"/>
    <property type="match status" value="1"/>
</dbReference>
<dbReference type="Proteomes" id="UP000243297">
    <property type="component" value="Unassembled WGS sequence"/>
</dbReference>
<comment type="similarity">
    <text evidence="6">Belongs to the YccS/YhfK family.</text>
</comment>
<comment type="subcellular location">
    <subcellularLocation>
        <location evidence="1">Cell membrane</location>
        <topology evidence="1">Multi-pass membrane protein</topology>
    </subcellularLocation>
</comment>
<evidence type="ECO:0000259" key="8">
    <source>
        <dbReference type="Pfam" id="PF13515"/>
    </source>
</evidence>
<evidence type="ECO:0000313" key="9">
    <source>
        <dbReference type="EMBL" id="SJZ55355.1"/>
    </source>
</evidence>
<dbReference type="AlphaFoldDB" id="A0A1T4LKX8"/>
<proteinExistence type="inferred from homology"/>
<feature type="transmembrane region" description="Helical" evidence="7">
    <location>
        <begin position="140"/>
        <end position="161"/>
    </location>
</feature>
<evidence type="ECO:0000256" key="7">
    <source>
        <dbReference type="SAM" id="Phobius"/>
    </source>
</evidence>
<protein>
    <submittedName>
        <fullName evidence="9">Fusaric acid resistance protein-like</fullName>
    </submittedName>
</protein>
<evidence type="ECO:0000256" key="2">
    <source>
        <dbReference type="ARBA" id="ARBA00022475"/>
    </source>
</evidence>
<keyword evidence="10" id="KW-1185">Reference proteome</keyword>
<evidence type="ECO:0000256" key="3">
    <source>
        <dbReference type="ARBA" id="ARBA00022692"/>
    </source>
</evidence>
<dbReference type="Pfam" id="PF13515">
    <property type="entry name" value="FUSC_2"/>
    <property type="match status" value="1"/>
</dbReference>
<keyword evidence="4 7" id="KW-1133">Transmembrane helix</keyword>
<evidence type="ECO:0000313" key="10">
    <source>
        <dbReference type="Proteomes" id="UP000243297"/>
    </source>
</evidence>
<gene>
    <name evidence="9" type="ORF">SAMN02745191_0939</name>
</gene>
<evidence type="ECO:0000256" key="6">
    <source>
        <dbReference type="ARBA" id="ARBA00043993"/>
    </source>
</evidence>
<dbReference type="EMBL" id="FUWY01000002">
    <property type="protein sequence ID" value="SJZ55355.1"/>
    <property type="molecule type" value="Genomic_DNA"/>
</dbReference>
<keyword evidence="3 7" id="KW-0812">Transmembrane</keyword>
<feature type="domain" description="Integral membrane bound transporter" evidence="8">
    <location>
        <begin position="30"/>
        <end position="157"/>
    </location>
</feature>
<dbReference type="GO" id="GO:0005886">
    <property type="term" value="C:plasma membrane"/>
    <property type="evidence" value="ECO:0007669"/>
    <property type="project" value="UniProtKB-SubCell"/>
</dbReference>
<accession>A0A1T4LKX8</accession>
<keyword evidence="2" id="KW-1003">Cell membrane</keyword>
<evidence type="ECO:0000256" key="4">
    <source>
        <dbReference type="ARBA" id="ARBA00022989"/>
    </source>
</evidence>
<evidence type="ECO:0000256" key="1">
    <source>
        <dbReference type="ARBA" id="ARBA00004651"/>
    </source>
</evidence>
<organism evidence="9 10">
    <name type="scientific">Anaerorhabdus furcosa</name>
    <dbReference type="NCBI Taxonomy" id="118967"/>
    <lineage>
        <taxon>Bacteria</taxon>
        <taxon>Bacillati</taxon>
        <taxon>Bacillota</taxon>
        <taxon>Erysipelotrichia</taxon>
        <taxon>Erysipelotrichales</taxon>
        <taxon>Erysipelotrichaceae</taxon>
        <taxon>Anaerorhabdus</taxon>
    </lineage>
</organism>
<dbReference type="InterPro" id="IPR049453">
    <property type="entry name" value="Memb_transporter_dom"/>
</dbReference>
<keyword evidence="5 7" id="KW-0472">Membrane</keyword>
<name>A0A1T4LKX8_9FIRM</name>
<dbReference type="STRING" id="118967.SAMN02745191_0939"/>
<feature type="transmembrane region" description="Helical" evidence="7">
    <location>
        <begin position="67"/>
        <end position="83"/>
    </location>
</feature>
<feature type="transmembrane region" description="Helical" evidence="7">
    <location>
        <begin position="95"/>
        <end position="128"/>
    </location>
</feature>
<sequence>MMTENINTNEKRVPKLGLRSIKTAISTTLCAIVYILINRNPTFACIGAVFGMETSTEHPFKSGGNRLIGTIIGGFLGMGLFYLQNQSTNKIVQIIFLLIGIILLIFISQFLGYPGAIQGGAVVFYIVMLNTPADQTVSYAINRMIDTGVGVVISLFINILLSRKNLSGIFKNIKE</sequence>
<evidence type="ECO:0000256" key="5">
    <source>
        <dbReference type="ARBA" id="ARBA00023136"/>
    </source>
</evidence>
<reference evidence="10" key="1">
    <citation type="submission" date="2017-02" db="EMBL/GenBank/DDBJ databases">
        <authorList>
            <person name="Varghese N."/>
            <person name="Submissions S."/>
        </authorList>
    </citation>
    <scope>NUCLEOTIDE SEQUENCE [LARGE SCALE GENOMIC DNA]</scope>
    <source>
        <strain evidence="10">ATCC 25662</strain>
    </source>
</reference>